<sequence>MKLVNQDYIDKINNCPSENYKGEIKLFRWINTNSLDKSFDYYGFKPKYANTCNAWGLSTYKTKNSALEALKNVSIGMQKRYNAIAECVIKDDDGIKYQSGKNLNHFTFFPLIEFDLPNKFKMTEMLEDEK</sequence>
<dbReference type="Proteomes" id="UP000552615">
    <property type="component" value="Unassembled WGS sequence"/>
</dbReference>
<name>A0A7Y0A544_9FLAO</name>
<comment type="caution">
    <text evidence="1">The sequence shown here is derived from an EMBL/GenBank/DDBJ whole genome shotgun (WGS) entry which is preliminary data.</text>
</comment>
<dbReference type="RefSeq" id="WP_169230124.1">
    <property type="nucleotide sequence ID" value="NZ_JABBGF010000001.1"/>
</dbReference>
<accession>A0A7Y0A544</accession>
<keyword evidence="2" id="KW-1185">Reference proteome</keyword>
<evidence type="ECO:0000313" key="1">
    <source>
        <dbReference type="EMBL" id="NML56750.1"/>
    </source>
</evidence>
<reference evidence="1 2" key="1">
    <citation type="submission" date="2020-04" db="EMBL/GenBank/DDBJ databases">
        <title>Chryseobacterium sp. RJ-7-14 sp. nov., isolated from Jeju soil.</title>
        <authorList>
            <person name="Dahal R.H."/>
            <person name="Chaudhary D.K."/>
        </authorList>
    </citation>
    <scope>NUCLEOTIDE SEQUENCE [LARGE SCALE GENOMIC DNA]</scope>
    <source>
        <strain evidence="1 2">RJ-7-14</strain>
    </source>
</reference>
<dbReference type="EMBL" id="JABBGF010000001">
    <property type="protein sequence ID" value="NML56750.1"/>
    <property type="molecule type" value="Genomic_DNA"/>
</dbReference>
<protein>
    <submittedName>
        <fullName evidence="1">Uncharacterized protein</fullName>
    </submittedName>
</protein>
<evidence type="ECO:0000313" key="2">
    <source>
        <dbReference type="Proteomes" id="UP000552615"/>
    </source>
</evidence>
<gene>
    <name evidence="1" type="ORF">HHL20_05280</name>
</gene>
<proteinExistence type="predicted"/>
<organism evidence="1 2">
    <name type="scientific">Chryseobacterium cheonjiense</name>
    <dbReference type="NCBI Taxonomy" id="2728845"/>
    <lineage>
        <taxon>Bacteria</taxon>
        <taxon>Pseudomonadati</taxon>
        <taxon>Bacteroidota</taxon>
        <taxon>Flavobacteriia</taxon>
        <taxon>Flavobacteriales</taxon>
        <taxon>Weeksellaceae</taxon>
        <taxon>Chryseobacterium group</taxon>
        <taxon>Chryseobacterium</taxon>
    </lineage>
</organism>
<dbReference type="AlphaFoldDB" id="A0A7Y0A544"/>